<evidence type="ECO:0000313" key="6">
    <source>
        <dbReference type="EMBL" id="BBD77067.1"/>
    </source>
</evidence>
<accession>A0A2Z6DX96</accession>
<keyword evidence="7" id="KW-1185">Reference proteome</keyword>
<sequence length="55" mass="6349">MAKAAREKIKLESTAGTGYFYTTTKNKKNTPGKMELKKYDPKARKHVLFKETKLK</sequence>
<name>A0A2Z6DX96_HYDTE</name>
<dbReference type="HAMAP" id="MF_00294">
    <property type="entry name" value="Ribosomal_bL33"/>
    <property type="match status" value="1"/>
</dbReference>
<dbReference type="EMBL" id="AP018558">
    <property type="protein sequence ID" value="BBD77067.1"/>
    <property type="molecule type" value="Genomic_DNA"/>
</dbReference>
<dbReference type="NCBIfam" id="NF001764">
    <property type="entry name" value="PRK00504.1"/>
    <property type="match status" value="1"/>
</dbReference>
<evidence type="ECO:0000256" key="5">
    <source>
        <dbReference type="HAMAP-Rule" id="MF_00294"/>
    </source>
</evidence>
<dbReference type="RefSeq" id="WP_119334844.1">
    <property type="nucleotide sequence ID" value="NZ_AP018558.1"/>
</dbReference>
<keyword evidence="3 5" id="KW-0687">Ribonucleoprotein</keyword>
<dbReference type="Pfam" id="PF00471">
    <property type="entry name" value="Ribosomal_L33"/>
    <property type="match status" value="1"/>
</dbReference>
<dbReference type="InterPro" id="IPR018264">
    <property type="entry name" value="Ribosomal_bL33_CS"/>
</dbReference>
<dbReference type="NCBIfam" id="TIGR01023">
    <property type="entry name" value="rpmG_bact"/>
    <property type="match status" value="1"/>
</dbReference>
<proteinExistence type="inferred from homology"/>
<dbReference type="PANTHER" id="PTHR15238:SF1">
    <property type="entry name" value="LARGE RIBOSOMAL SUBUNIT PROTEIN BL33M"/>
    <property type="match status" value="1"/>
</dbReference>
<dbReference type="InterPro" id="IPR001705">
    <property type="entry name" value="Ribosomal_bL33"/>
</dbReference>
<dbReference type="InterPro" id="IPR011332">
    <property type="entry name" value="Ribosomal_zn-bd"/>
</dbReference>
<dbReference type="AlphaFoldDB" id="A0A2Z6DX96"/>
<keyword evidence="2 5" id="KW-0689">Ribosomal protein</keyword>
<dbReference type="KEGG" id="htl:HPTL_0799"/>
<dbReference type="InterPro" id="IPR038584">
    <property type="entry name" value="Ribosomal_bL33_sf"/>
</dbReference>
<dbReference type="Gene3D" id="2.20.28.120">
    <property type="entry name" value="Ribosomal protein L33"/>
    <property type="match status" value="1"/>
</dbReference>
<evidence type="ECO:0000256" key="4">
    <source>
        <dbReference type="ARBA" id="ARBA00035176"/>
    </source>
</evidence>
<dbReference type="GO" id="GO:0003735">
    <property type="term" value="F:structural constituent of ribosome"/>
    <property type="evidence" value="ECO:0007669"/>
    <property type="project" value="InterPro"/>
</dbReference>
<dbReference type="GO" id="GO:0022625">
    <property type="term" value="C:cytosolic large ribosomal subunit"/>
    <property type="evidence" value="ECO:0007669"/>
    <property type="project" value="TreeGrafter"/>
</dbReference>
<dbReference type="SUPFAM" id="SSF57829">
    <property type="entry name" value="Zn-binding ribosomal proteins"/>
    <property type="match status" value="1"/>
</dbReference>
<evidence type="ECO:0000256" key="3">
    <source>
        <dbReference type="ARBA" id="ARBA00023274"/>
    </source>
</evidence>
<dbReference type="PROSITE" id="PS00582">
    <property type="entry name" value="RIBOSOMAL_L33"/>
    <property type="match status" value="1"/>
</dbReference>
<dbReference type="NCBIfam" id="NF001860">
    <property type="entry name" value="PRK00595.1"/>
    <property type="match status" value="1"/>
</dbReference>
<gene>
    <name evidence="5 6" type="primary">rpmG</name>
    <name evidence="6" type="ORF">HPTL_0799</name>
</gene>
<dbReference type="GO" id="GO:0006412">
    <property type="term" value="P:translation"/>
    <property type="evidence" value="ECO:0007669"/>
    <property type="project" value="UniProtKB-UniRule"/>
</dbReference>
<organism evidence="6 7">
    <name type="scientific">Hydrogenophilus thermoluteolus</name>
    <name type="common">Pseudomonas hydrogenothermophila</name>
    <dbReference type="NCBI Taxonomy" id="297"/>
    <lineage>
        <taxon>Bacteria</taxon>
        <taxon>Pseudomonadati</taxon>
        <taxon>Pseudomonadota</taxon>
        <taxon>Hydrogenophilia</taxon>
        <taxon>Hydrogenophilales</taxon>
        <taxon>Hydrogenophilaceae</taxon>
        <taxon>Hydrogenophilus</taxon>
    </lineage>
</organism>
<reference evidence="6 7" key="1">
    <citation type="submission" date="2018-04" db="EMBL/GenBank/DDBJ databases">
        <title>Complete genome sequence of Hydrogenophilus thermoluteolus TH-1.</title>
        <authorList>
            <person name="Arai H."/>
        </authorList>
    </citation>
    <scope>NUCLEOTIDE SEQUENCE [LARGE SCALE GENOMIC DNA]</scope>
    <source>
        <strain evidence="6 7">TH-1</strain>
    </source>
</reference>
<evidence type="ECO:0000256" key="1">
    <source>
        <dbReference type="ARBA" id="ARBA00007596"/>
    </source>
</evidence>
<evidence type="ECO:0000313" key="7">
    <source>
        <dbReference type="Proteomes" id="UP000262004"/>
    </source>
</evidence>
<comment type="similarity">
    <text evidence="1 5">Belongs to the bacterial ribosomal protein bL33 family.</text>
</comment>
<evidence type="ECO:0000256" key="2">
    <source>
        <dbReference type="ARBA" id="ARBA00022980"/>
    </source>
</evidence>
<protein>
    <recommendedName>
        <fullName evidence="4 5">Large ribosomal subunit protein bL33</fullName>
    </recommendedName>
</protein>
<dbReference type="PANTHER" id="PTHR15238">
    <property type="entry name" value="54S RIBOSOMAL PROTEIN L39, MITOCHONDRIAL"/>
    <property type="match status" value="1"/>
</dbReference>
<dbReference type="Proteomes" id="UP000262004">
    <property type="component" value="Chromosome"/>
</dbReference>